<dbReference type="Proteomes" id="UP000030753">
    <property type="component" value="Unassembled WGS sequence"/>
</dbReference>
<gene>
    <name evidence="2" type="ORF">FOYG_08346</name>
</gene>
<name>W9ICV1_FUSOX</name>
<accession>W9ICV1</accession>
<feature type="compositionally biased region" description="Polar residues" evidence="1">
    <location>
        <begin position="9"/>
        <end position="20"/>
    </location>
</feature>
<evidence type="ECO:0000313" key="3">
    <source>
        <dbReference type="Proteomes" id="UP000030753"/>
    </source>
</evidence>
<dbReference type="HOGENOM" id="CLU_2306220_0_0_1"/>
<sequence>MHDLGPSLNGMNESPSSRKSSVLVAALPNSSSRGWHPNSVDLAVDSWLFRYHRSGTQSLISSLPSLIRLGRPGQHRGLRCADTAPDDMNVLLGTNGSYRR</sequence>
<evidence type="ECO:0000256" key="1">
    <source>
        <dbReference type="SAM" id="MobiDB-lite"/>
    </source>
</evidence>
<reference evidence="2 3" key="1">
    <citation type="submission" date="2011-06" db="EMBL/GenBank/DDBJ databases">
        <title>The Genome Sequence of Fusarium oxysporum FOSC 3-a.</title>
        <authorList>
            <consortium name="The Broad Institute Genome Sequencing Platform"/>
            <person name="Ma L.-J."/>
            <person name="Gale L.R."/>
            <person name="Schwartz D.C."/>
            <person name="Zhou S."/>
            <person name="Corby-Kistler H."/>
            <person name="Young S.K."/>
            <person name="Zeng Q."/>
            <person name="Gargeya S."/>
            <person name="Fitzgerald M."/>
            <person name="Haas B."/>
            <person name="Abouelleil A."/>
            <person name="Alvarado L."/>
            <person name="Arachchi H.M."/>
            <person name="Berlin A."/>
            <person name="Brown A."/>
            <person name="Chapman S.B."/>
            <person name="Chen Z."/>
            <person name="Dunbar C."/>
            <person name="Freedman E."/>
            <person name="Gearin G."/>
            <person name="Gellesch M."/>
            <person name="Goldberg J."/>
            <person name="Griggs A."/>
            <person name="Gujja S."/>
            <person name="Heiman D."/>
            <person name="Howarth C."/>
            <person name="Larson L."/>
            <person name="Lui A."/>
            <person name="MacDonald P.J.P."/>
            <person name="Mehta T."/>
            <person name="Montmayeur A."/>
            <person name="Murphy C."/>
            <person name="Neiman D."/>
            <person name="Pearson M."/>
            <person name="Priest M."/>
            <person name="Roberts A."/>
            <person name="Saif S."/>
            <person name="Shea T."/>
            <person name="Shenoy N."/>
            <person name="Sisk P."/>
            <person name="Stolte C."/>
            <person name="Sykes S."/>
            <person name="Wortman J."/>
            <person name="Nusbaum C."/>
            <person name="Birren B."/>
        </authorList>
    </citation>
    <scope>NUCLEOTIDE SEQUENCE [LARGE SCALE GENOMIC DNA]</scope>
    <source>
        <strain evidence="3">FOSC 3-a</strain>
    </source>
</reference>
<protein>
    <submittedName>
        <fullName evidence="2">Uncharacterized protein</fullName>
    </submittedName>
</protein>
<dbReference type="EMBL" id="JH717843">
    <property type="protein sequence ID" value="EWY91100.1"/>
    <property type="molecule type" value="Genomic_DNA"/>
</dbReference>
<feature type="region of interest" description="Disordered" evidence="1">
    <location>
        <begin position="1"/>
        <end position="22"/>
    </location>
</feature>
<evidence type="ECO:0000313" key="2">
    <source>
        <dbReference type="EMBL" id="EWY91100.1"/>
    </source>
</evidence>
<dbReference type="AlphaFoldDB" id="W9ICV1"/>
<organism evidence="2 3">
    <name type="scientific">Fusarium oxysporum NRRL 32931</name>
    <dbReference type="NCBI Taxonomy" id="660029"/>
    <lineage>
        <taxon>Eukaryota</taxon>
        <taxon>Fungi</taxon>
        <taxon>Dikarya</taxon>
        <taxon>Ascomycota</taxon>
        <taxon>Pezizomycotina</taxon>
        <taxon>Sordariomycetes</taxon>
        <taxon>Hypocreomycetidae</taxon>
        <taxon>Hypocreales</taxon>
        <taxon>Nectriaceae</taxon>
        <taxon>Fusarium</taxon>
        <taxon>Fusarium oxysporum species complex</taxon>
    </lineage>
</organism>
<proteinExistence type="predicted"/>